<evidence type="ECO:0000313" key="1">
    <source>
        <dbReference type="EMBL" id="ATC81659.1"/>
    </source>
</evidence>
<keyword evidence="2" id="KW-1185">Reference proteome</keyword>
<proteinExistence type="predicted"/>
<reference evidence="1" key="1">
    <citation type="submission" date="2015-03" db="EMBL/GenBank/DDBJ databases">
        <authorList>
            <person name="Xie B.-B."/>
            <person name="Rong J.-C."/>
            <person name="Qin Q.-L."/>
            <person name="Zhang Y.-Z."/>
        </authorList>
    </citation>
    <scope>NUCLEOTIDE SEQUENCE</scope>
    <source>
        <strain evidence="1">DSM 14585</strain>
    </source>
</reference>
<sequence>MRRAVITGIGVVSSIGNNKQEVLESLKAGKSGIAFNQEFADYNLRSNVSGKIDIDVKEHVDRKAMRFMGDAAAYSYISMKQAIEDAGLSDEQVSNERTGLLVGSGGGSSKWQVEAADILREKGVKRVGPYMVPRTMASTTSACLATPFKIKGVNYSISSACATSAHCIGHAVEQIQLGKQDVIFAGGGEELHWTLAMEFDAMGALSTKYNETPEKASRTYDANRDGFVISAGGGIVVVEELEHALARGAHIYAEIVGYGATSDGYDMVAPSGEGAVRCMRQAMQGVDTPIDYLNTHGTSTPVGDVKELGAIQEVFGGNSPLISATKSLTGHALGAAGVHEAIFSILMMENDFVAPSINVDELDEQAQGLNIVTERRDAQLNTVMSNSFGFGGTNATLVMSKYKG</sequence>
<evidence type="ECO:0000313" key="2">
    <source>
        <dbReference type="Proteomes" id="UP000217277"/>
    </source>
</evidence>
<protein>
    <submittedName>
        <fullName evidence="1">3-oxoacyl-[acyl-carrier-protein] synthase I</fullName>
    </submittedName>
</protein>
<dbReference type="Proteomes" id="UP000217277">
    <property type="component" value="Chromosome I"/>
</dbReference>
<organism evidence="1 2">
    <name type="scientific">Pseudoalteromonas agarivorans DSM 14585</name>
    <dbReference type="NCBI Taxonomy" id="1312369"/>
    <lineage>
        <taxon>Bacteria</taxon>
        <taxon>Pseudomonadati</taxon>
        <taxon>Pseudomonadota</taxon>
        <taxon>Gammaproteobacteria</taxon>
        <taxon>Alteromonadales</taxon>
        <taxon>Pseudoalteromonadaceae</taxon>
        <taxon>Pseudoalteromonas</taxon>
    </lineage>
</organism>
<accession>A0ACA8DUI2</accession>
<gene>
    <name evidence="1" type="primary">fabB</name>
    <name evidence="1" type="ORF">PAGA_a1220</name>
</gene>
<dbReference type="EMBL" id="CP011011">
    <property type="protein sequence ID" value="ATC81659.1"/>
    <property type="molecule type" value="Genomic_DNA"/>
</dbReference>
<name>A0ACA8DUI2_9GAMM</name>